<evidence type="ECO:0000256" key="1">
    <source>
        <dbReference type="SAM" id="MobiDB-lite"/>
    </source>
</evidence>
<sequence>MEILVPFQQKHFGAYRGIEDFQRHPSKTIRMAQDPVAFMQKMQRRMEAMQAEIETLRVERDAAHRDHDAGRRVPPSQRSTAPTRTPIMEFPDSDQEGTNQGENSSQRSVARLVHAAWVKTLHPFITAVMEEQMPERALLVLERVFSLSVKGEALE</sequence>
<gene>
    <name evidence="2" type="ORF">LR48_Vigan08g128500</name>
</gene>
<dbReference type="EMBL" id="CM003378">
    <property type="protein sequence ID" value="KOM50458.1"/>
    <property type="molecule type" value="Genomic_DNA"/>
</dbReference>
<dbReference type="STRING" id="3914.A0A0L9V655"/>
<feature type="compositionally biased region" description="Polar residues" evidence="1">
    <location>
        <begin position="96"/>
        <end position="107"/>
    </location>
</feature>
<dbReference type="Gramene" id="KOM50458">
    <property type="protein sequence ID" value="KOM50458"/>
    <property type="gene ID" value="LR48_Vigan08g128500"/>
</dbReference>
<feature type="compositionally biased region" description="Basic and acidic residues" evidence="1">
    <location>
        <begin position="60"/>
        <end position="71"/>
    </location>
</feature>
<evidence type="ECO:0000313" key="2">
    <source>
        <dbReference type="EMBL" id="KOM50458.1"/>
    </source>
</evidence>
<feature type="region of interest" description="Disordered" evidence="1">
    <location>
        <begin position="60"/>
        <end position="107"/>
    </location>
</feature>
<reference evidence="3" key="1">
    <citation type="journal article" date="2015" name="Proc. Natl. Acad. Sci. U.S.A.">
        <title>Genome sequencing of adzuki bean (Vigna angularis) provides insight into high starch and low fat accumulation and domestication.</title>
        <authorList>
            <person name="Yang K."/>
            <person name="Tian Z."/>
            <person name="Chen C."/>
            <person name="Luo L."/>
            <person name="Zhao B."/>
            <person name="Wang Z."/>
            <person name="Yu L."/>
            <person name="Li Y."/>
            <person name="Sun Y."/>
            <person name="Li W."/>
            <person name="Chen Y."/>
            <person name="Li Y."/>
            <person name="Zhang Y."/>
            <person name="Ai D."/>
            <person name="Zhao J."/>
            <person name="Shang C."/>
            <person name="Ma Y."/>
            <person name="Wu B."/>
            <person name="Wang M."/>
            <person name="Gao L."/>
            <person name="Sun D."/>
            <person name="Zhang P."/>
            <person name="Guo F."/>
            <person name="Wang W."/>
            <person name="Li Y."/>
            <person name="Wang J."/>
            <person name="Varshney R.K."/>
            <person name="Wang J."/>
            <person name="Ling H.Q."/>
            <person name="Wan P."/>
        </authorList>
    </citation>
    <scope>NUCLEOTIDE SEQUENCE</scope>
    <source>
        <strain evidence="3">cv. Jingnong 6</strain>
    </source>
</reference>
<name>A0A0L9V655_PHAAN</name>
<dbReference type="AlphaFoldDB" id="A0A0L9V655"/>
<protein>
    <submittedName>
        <fullName evidence="2">Uncharacterized protein</fullName>
    </submittedName>
</protein>
<organism evidence="2 3">
    <name type="scientific">Phaseolus angularis</name>
    <name type="common">Azuki bean</name>
    <name type="synonym">Vigna angularis</name>
    <dbReference type="NCBI Taxonomy" id="3914"/>
    <lineage>
        <taxon>Eukaryota</taxon>
        <taxon>Viridiplantae</taxon>
        <taxon>Streptophyta</taxon>
        <taxon>Embryophyta</taxon>
        <taxon>Tracheophyta</taxon>
        <taxon>Spermatophyta</taxon>
        <taxon>Magnoliopsida</taxon>
        <taxon>eudicotyledons</taxon>
        <taxon>Gunneridae</taxon>
        <taxon>Pentapetalae</taxon>
        <taxon>rosids</taxon>
        <taxon>fabids</taxon>
        <taxon>Fabales</taxon>
        <taxon>Fabaceae</taxon>
        <taxon>Papilionoideae</taxon>
        <taxon>50 kb inversion clade</taxon>
        <taxon>NPAAA clade</taxon>
        <taxon>indigoferoid/millettioid clade</taxon>
        <taxon>Phaseoleae</taxon>
        <taxon>Vigna</taxon>
    </lineage>
</organism>
<accession>A0A0L9V655</accession>
<evidence type="ECO:0000313" key="3">
    <source>
        <dbReference type="Proteomes" id="UP000053144"/>
    </source>
</evidence>
<proteinExistence type="predicted"/>
<dbReference type="Proteomes" id="UP000053144">
    <property type="component" value="Chromosome 8"/>
</dbReference>